<feature type="compositionally biased region" description="Polar residues" evidence="1">
    <location>
        <begin position="107"/>
        <end position="120"/>
    </location>
</feature>
<dbReference type="AlphaFoldDB" id="A0A1F5HER8"/>
<comment type="caution">
    <text evidence="2">The sequence shown here is derived from an EMBL/GenBank/DDBJ whole genome shotgun (WGS) entry which is preliminary data.</text>
</comment>
<dbReference type="EMBL" id="MFCA01000011">
    <property type="protein sequence ID" value="OGE02667.1"/>
    <property type="molecule type" value="Genomic_DNA"/>
</dbReference>
<proteinExistence type="predicted"/>
<protein>
    <submittedName>
        <fullName evidence="2">Uncharacterized protein</fullName>
    </submittedName>
</protein>
<feature type="compositionally biased region" description="Low complexity" evidence="1">
    <location>
        <begin position="121"/>
        <end position="132"/>
    </location>
</feature>
<feature type="region of interest" description="Disordered" evidence="1">
    <location>
        <begin position="64"/>
        <end position="132"/>
    </location>
</feature>
<organism evidence="2 3">
    <name type="scientific">Candidatus Curtissbacteria bacterium RIFOXYA1_FULL_41_14</name>
    <dbReference type="NCBI Taxonomy" id="1797737"/>
    <lineage>
        <taxon>Bacteria</taxon>
        <taxon>Candidatus Curtissiibacteriota</taxon>
    </lineage>
</organism>
<evidence type="ECO:0000313" key="2">
    <source>
        <dbReference type="EMBL" id="OGE02667.1"/>
    </source>
</evidence>
<reference evidence="2 3" key="1">
    <citation type="journal article" date="2016" name="Nat. Commun.">
        <title>Thousands of microbial genomes shed light on interconnected biogeochemical processes in an aquifer system.</title>
        <authorList>
            <person name="Anantharaman K."/>
            <person name="Brown C.T."/>
            <person name="Hug L.A."/>
            <person name="Sharon I."/>
            <person name="Castelle C.J."/>
            <person name="Probst A.J."/>
            <person name="Thomas B.C."/>
            <person name="Singh A."/>
            <person name="Wilkins M.J."/>
            <person name="Karaoz U."/>
            <person name="Brodie E.L."/>
            <person name="Williams K.H."/>
            <person name="Hubbard S.S."/>
            <person name="Banfield J.F."/>
        </authorList>
    </citation>
    <scope>NUCLEOTIDE SEQUENCE [LARGE SCALE GENOMIC DNA]</scope>
</reference>
<dbReference type="Proteomes" id="UP000176751">
    <property type="component" value="Unassembled WGS sequence"/>
</dbReference>
<sequence>MSEAMSERTLSQSDDNPESPERKAIPLPRQKRSWPRIALASAQAGILGVVLVACGGNDESGLVPTREAPIVEPHRPVATQTAEGQPSVQTPITVRTPTAEQPPIQPSPTESVQPETPPTITSAPEPSPTAETPATHLLEFADGIDQQKQNYIRSAVDQLPPLGNTRIQITTRDIEGFWPNKDGILTLEVGVAGANWQIELFHGAGHALDPNLNPEFARTLTPEQKAQFDQAFETALADPVSGVNFAPDVMFSPAKDKASTHPELRGEVPDAQTINALFKIRADGAYIGRDSQFTIDGKINKVDFVVKLDPTLINEFVTPIPENQIGVETFTEFIEKNQDLLNRLSTSDPLWRIAIEDIKKYAPAFDNYKWAEAQTSLPRPFMLSDTQMARFLLTAGDLVLRYRRINHDQTLDTILTQEQKLQIDQDLAERIRQYKLELFGSTIGWITLVETPGAGQFESMGTPVNIPVEQMRQTLEGTPWYAVYKILKGTN</sequence>
<name>A0A1F5HER8_9BACT</name>
<evidence type="ECO:0000313" key="3">
    <source>
        <dbReference type="Proteomes" id="UP000176751"/>
    </source>
</evidence>
<feature type="region of interest" description="Disordered" evidence="1">
    <location>
        <begin position="1"/>
        <end position="32"/>
    </location>
</feature>
<evidence type="ECO:0000256" key="1">
    <source>
        <dbReference type="SAM" id="MobiDB-lite"/>
    </source>
</evidence>
<feature type="compositionally biased region" description="Polar residues" evidence="1">
    <location>
        <begin position="78"/>
        <end position="99"/>
    </location>
</feature>
<gene>
    <name evidence="2" type="ORF">A2196_05545</name>
</gene>
<accession>A0A1F5HER8</accession>